<evidence type="ECO:0000313" key="13">
    <source>
        <dbReference type="EMBL" id="ACO15716.1"/>
    </source>
</evidence>
<evidence type="ECO:0000256" key="5">
    <source>
        <dbReference type="ARBA" id="ARBA00022676"/>
    </source>
</evidence>
<evidence type="ECO:0000256" key="2">
    <source>
        <dbReference type="ARBA" id="ARBA00004922"/>
    </source>
</evidence>
<dbReference type="Pfam" id="PF02434">
    <property type="entry name" value="Fringe"/>
    <property type="match status" value="1"/>
</dbReference>
<keyword evidence="8" id="KW-0547">Nucleotide-binding</keyword>
<evidence type="ECO:0000256" key="3">
    <source>
        <dbReference type="ARBA" id="ARBA00006462"/>
    </source>
</evidence>
<dbReference type="InterPro" id="IPR003378">
    <property type="entry name" value="Fringe-like_glycosylTrfase"/>
</dbReference>
<comment type="pathway">
    <text evidence="2">Protein modification; protein glycosylation.</text>
</comment>
<feature type="domain" description="Fringe-like glycosyltransferase" evidence="12">
    <location>
        <begin position="58"/>
        <end position="158"/>
    </location>
</feature>
<comment type="similarity">
    <text evidence="3">Belongs to the glycosyltransferase 31 family. Beta3-Gal-T subfamily.</text>
</comment>
<dbReference type="Gene3D" id="3.90.550.50">
    <property type="match status" value="1"/>
</dbReference>
<evidence type="ECO:0000256" key="6">
    <source>
        <dbReference type="ARBA" id="ARBA00022679"/>
    </source>
</evidence>
<dbReference type="PANTHER" id="PTHR23033:SF14">
    <property type="entry name" value="GLYCOPROTEIN-N-ACETYLGALACTOSAMINE 3-BETA-GALACTOSYLTRANSFERASE 1-RELATED"/>
    <property type="match status" value="1"/>
</dbReference>
<keyword evidence="7" id="KW-0812">Transmembrane</keyword>
<evidence type="ECO:0000256" key="11">
    <source>
        <dbReference type="ARBA" id="ARBA00023136"/>
    </source>
</evidence>
<evidence type="ECO:0000256" key="9">
    <source>
        <dbReference type="ARBA" id="ARBA00022968"/>
    </source>
</evidence>
<dbReference type="InterPro" id="IPR026050">
    <property type="entry name" value="C1GALT1/C1GALT1_chp1"/>
</dbReference>
<dbReference type="EC" id="2.4.1.122" evidence="4"/>
<organism evidence="13">
    <name type="scientific">Caligus clemensi</name>
    <name type="common">Sea louse</name>
    <dbReference type="NCBI Taxonomy" id="344056"/>
    <lineage>
        <taxon>Eukaryota</taxon>
        <taxon>Metazoa</taxon>
        <taxon>Ecdysozoa</taxon>
        <taxon>Arthropoda</taxon>
        <taxon>Crustacea</taxon>
        <taxon>Multicrustacea</taxon>
        <taxon>Hexanauplia</taxon>
        <taxon>Copepoda</taxon>
        <taxon>Siphonostomatoida</taxon>
        <taxon>Caligidae</taxon>
        <taxon>Caligus</taxon>
    </lineage>
</organism>
<evidence type="ECO:0000259" key="12">
    <source>
        <dbReference type="Pfam" id="PF02434"/>
    </source>
</evidence>
<keyword evidence="11" id="KW-0472">Membrane</keyword>
<evidence type="ECO:0000256" key="10">
    <source>
        <dbReference type="ARBA" id="ARBA00022989"/>
    </source>
</evidence>
<dbReference type="GO" id="GO:0016263">
    <property type="term" value="F:glycoprotein-N-acetylgalactosamine 3-beta-galactosyltransferase activity"/>
    <property type="evidence" value="ECO:0007669"/>
    <property type="project" value="UniProtKB-EC"/>
</dbReference>
<comment type="subcellular location">
    <subcellularLocation>
        <location evidence="1">Membrane</location>
        <topology evidence="1">Single-pass type II membrane protein</topology>
    </subcellularLocation>
</comment>
<keyword evidence="9" id="KW-0735">Signal-anchor</keyword>
<evidence type="ECO:0000256" key="7">
    <source>
        <dbReference type="ARBA" id="ARBA00022692"/>
    </source>
</evidence>
<dbReference type="EMBL" id="BT081292">
    <property type="protein sequence ID" value="ACO15716.1"/>
    <property type="molecule type" value="mRNA"/>
</dbReference>
<evidence type="ECO:0000256" key="1">
    <source>
        <dbReference type="ARBA" id="ARBA00004606"/>
    </source>
</evidence>
<proteinExistence type="evidence at transcript level"/>
<dbReference type="PANTHER" id="PTHR23033">
    <property type="entry name" value="BETA1,3-GALACTOSYLTRANSFERASE"/>
    <property type="match status" value="1"/>
</dbReference>
<keyword evidence="6 13" id="KW-0808">Transferase</keyword>
<dbReference type="GO" id="GO:0000166">
    <property type="term" value="F:nucleotide binding"/>
    <property type="evidence" value="ECO:0007669"/>
    <property type="project" value="UniProtKB-KW"/>
</dbReference>
<keyword evidence="5 13" id="KW-0328">Glycosyltransferase</keyword>
<gene>
    <name evidence="13" type="primary">C1GLT</name>
</gene>
<keyword evidence="10" id="KW-1133">Transmembrane helix</keyword>
<name>C1C363_CALCM</name>
<accession>C1C363</accession>
<evidence type="ECO:0000256" key="8">
    <source>
        <dbReference type="ARBA" id="ARBA00022741"/>
    </source>
</evidence>
<protein>
    <recommendedName>
        <fullName evidence="4">N-acetylgalactosaminide beta-1,3-galactosyltransferase</fullName>
        <ecNumber evidence="4">2.4.1.122</ecNumber>
    </recommendedName>
</protein>
<sequence>MNIYQKGMCACLSLTVCFLILTKYSGKSFFPLQKYLAQAEVSENSTTRLDDDWSSIRIICIVLTHTHNHESRAQAVKQTWGKRCKSLIFVTNSTTYLADVNVYSINRTDTYRTIWGKTKEGLAYAYNLFKDDADWFLKADDDTFIVMENLQLLIAERKAKPEDPTWFGLHYRLYAKYGYMAGGGYLLSKESTKRFVEQALKSKNPLQCKVKSNDGYEDLEMGKCLASVGVQPGDSRDEYLRSRMFCFNAEMVLNPEMPDKTLWFWKYIKHPQVFGHPGCCSDKTISYHYVTEDKMYLYNYLAYNSFVHGESNQDRKPPSPETLVQNMDINWTKIRSH</sequence>
<evidence type="ECO:0000256" key="4">
    <source>
        <dbReference type="ARBA" id="ARBA00012557"/>
    </source>
</evidence>
<reference evidence="13" key="1">
    <citation type="submission" date="2009-03" db="EMBL/GenBank/DDBJ databases">
        <title>Caligus clemensi ESTs and full-length cDNAs.</title>
        <authorList>
            <person name="Yasuike M."/>
            <person name="von Schalburg K."/>
            <person name="Cooper G."/>
            <person name="Leong J."/>
            <person name="Jones S.R.M."/>
            <person name="Koop B.F."/>
        </authorList>
    </citation>
    <scope>NUCLEOTIDE SEQUENCE</scope>
    <source>
        <tissue evidence="13">Whole</tissue>
    </source>
</reference>
<dbReference type="GO" id="GO:0016020">
    <property type="term" value="C:membrane"/>
    <property type="evidence" value="ECO:0007669"/>
    <property type="project" value="UniProtKB-SubCell"/>
</dbReference>
<dbReference type="AlphaFoldDB" id="C1C363"/>